<gene>
    <name evidence="1" type="ORF">MCOR_13536</name>
</gene>
<organism evidence="1 2">
    <name type="scientific">Mytilus coruscus</name>
    <name type="common">Sea mussel</name>
    <dbReference type="NCBI Taxonomy" id="42192"/>
    <lineage>
        <taxon>Eukaryota</taxon>
        <taxon>Metazoa</taxon>
        <taxon>Spiralia</taxon>
        <taxon>Lophotrochozoa</taxon>
        <taxon>Mollusca</taxon>
        <taxon>Bivalvia</taxon>
        <taxon>Autobranchia</taxon>
        <taxon>Pteriomorphia</taxon>
        <taxon>Mytilida</taxon>
        <taxon>Mytiloidea</taxon>
        <taxon>Mytilidae</taxon>
        <taxon>Mytilinae</taxon>
        <taxon>Mytilus</taxon>
    </lineage>
</organism>
<dbReference type="OrthoDB" id="6089271at2759"/>
<keyword evidence="2" id="KW-1185">Reference proteome</keyword>
<dbReference type="InterPro" id="IPR011048">
    <property type="entry name" value="Haem_d1_sf"/>
</dbReference>
<accession>A0A6J8B026</accession>
<dbReference type="Proteomes" id="UP000507470">
    <property type="component" value="Unassembled WGS sequence"/>
</dbReference>
<proteinExistence type="predicted"/>
<dbReference type="SUPFAM" id="SSF51004">
    <property type="entry name" value="C-terminal (heme d1) domain of cytochrome cd1-nitrite reductase"/>
    <property type="match status" value="1"/>
</dbReference>
<evidence type="ECO:0000313" key="1">
    <source>
        <dbReference type="EMBL" id="CAC5377170.1"/>
    </source>
</evidence>
<protein>
    <submittedName>
        <fullName evidence="1">Uncharacterized protein</fullName>
    </submittedName>
</protein>
<reference evidence="1 2" key="1">
    <citation type="submission" date="2020-06" db="EMBL/GenBank/DDBJ databases">
        <authorList>
            <person name="Li R."/>
            <person name="Bekaert M."/>
        </authorList>
    </citation>
    <scope>NUCLEOTIDE SEQUENCE [LARGE SCALE GENOMIC DNA]</scope>
    <source>
        <strain evidence="2">wild</strain>
    </source>
</reference>
<name>A0A6J8B026_MYTCO</name>
<evidence type="ECO:0000313" key="2">
    <source>
        <dbReference type="Proteomes" id="UP000507470"/>
    </source>
</evidence>
<dbReference type="AlphaFoldDB" id="A0A6J8B026"/>
<dbReference type="EMBL" id="CACVKT020002269">
    <property type="protein sequence ID" value="CAC5377170.1"/>
    <property type="molecule type" value="Genomic_DNA"/>
</dbReference>
<sequence>MSEQLEFLTKHGSESQILMLLTTIRVDVSKQENDFQYLIPSYDCSYINFKASGIKSALNDLGSVEIKSVPCSIEHIPSKHAQAQIPPEYEKMPTKFKLKNNFSVPLPTGQISSIGVTNDSRLLLCYSGDKSKALSVWSETGDHIQDCVLAGPAWGIAIIPGTNDAVLTLPRMKSIQFVNIDSMVPGKVMKVPKKSYGITVIKNITLLLN</sequence>